<organism evidence="2 3">
    <name type="scientific">Porphyromonas crevioricanis JCM 15906</name>
    <dbReference type="NCBI Taxonomy" id="1305617"/>
    <lineage>
        <taxon>Bacteria</taxon>
        <taxon>Pseudomonadati</taxon>
        <taxon>Bacteroidota</taxon>
        <taxon>Bacteroidia</taxon>
        <taxon>Bacteroidales</taxon>
        <taxon>Porphyromonadaceae</taxon>
        <taxon>Porphyromonas</taxon>
    </lineage>
</organism>
<protein>
    <submittedName>
        <fullName evidence="2">Uncharacterized protein</fullName>
    </submittedName>
</protein>
<dbReference type="AlphaFoldDB" id="T1DQA2"/>
<feature type="transmembrane region" description="Helical" evidence="1">
    <location>
        <begin position="12"/>
        <end position="30"/>
    </location>
</feature>
<evidence type="ECO:0000313" key="3">
    <source>
        <dbReference type="Proteomes" id="UP000018031"/>
    </source>
</evidence>
<reference evidence="3" key="1">
    <citation type="journal article" date="2013" name="Genome">
        <title>Draft Genome Sequences of Porphyromonas crevioricanis JCM 15906T and Porphyromonas cansulci JCM 13913T Isolated from a Canine Oral Cavity.</title>
        <authorList>
            <person name="Sakamoto M."/>
            <person name="Tanaka N."/>
            <person name="Shiwa Y."/>
            <person name="Yoshikawa H."/>
            <person name="Ohkuma M."/>
        </authorList>
    </citation>
    <scope>NUCLEOTIDE SEQUENCE [LARGE SCALE GENOMIC DNA]</scope>
    <source>
        <strain evidence="3">JCM 15906</strain>
    </source>
</reference>
<evidence type="ECO:0000256" key="1">
    <source>
        <dbReference type="SAM" id="Phobius"/>
    </source>
</evidence>
<accession>T1DQA2</accession>
<keyword evidence="1" id="KW-0812">Transmembrane</keyword>
<proteinExistence type="predicted"/>
<comment type="caution">
    <text evidence="2">The sequence shown here is derived from an EMBL/GenBank/DDBJ whole genome shotgun (WGS) entry which is preliminary data.</text>
</comment>
<reference evidence="2 3" key="2">
    <citation type="journal article" date="2013" name="Genome Announc.">
        <title>Draft Genome Sequences of Porphyromonas crevioricanis JCM 15906T and Porphyromonas cansulci JCM 13913T Isolated from a Canine Oral Cavity.</title>
        <authorList>
            <person name="Sakamoto M."/>
            <person name="Tanaka N."/>
            <person name="Shiwa Y."/>
            <person name="Yoshikawa H."/>
            <person name="Ohkuma M."/>
        </authorList>
    </citation>
    <scope>NUCLEOTIDE SEQUENCE [LARGE SCALE GENOMIC DNA]</scope>
    <source>
        <strain evidence="2 3">JCM 15906</strain>
    </source>
</reference>
<evidence type="ECO:0000313" key="2">
    <source>
        <dbReference type="EMBL" id="GAD04630.1"/>
    </source>
</evidence>
<gene>
    <name evidence="2" type="ORF">PORCRE_320</name>
</gene>
<sequence>MGSLTESEAVMLVWLSRFLLLVSLRTSFFFRRGDFLSFN</sequence>
<dbReference type="Proteomes" id="UP000018031">
    <property type="component" value="Unassembled WGS sequence"/>
</dbReference>
<dbReference type="EMBL" id="BAOU01000009">
    <property type="protein sequence ID" value="GAD04630.1"/>
    <property type="molecule type" value="Genomic_DNA"/>
</dbReference>
<keyword evidence="1" id="KW-1133">Transmembrane helix</keyword>
<keyword evidence="1" id="KW-0472">Membrane</keyword>
<name>T1DQA2_9PORP</name>